<evidence type="ECO:0000313" key="2">
    <source>
        <dbReference type="Proteomes" id="UP001163823"/>
    </source>
</evidence>
<accession>A0AAD7LJ88</accession>
<evidence type="ECO:0000313" key="1">
    <source>
        <dbReference type="EMBL" id="KAJ7958030.1"/>
    </source>
</evidence>
<sequence length="395" mass="45364">MNSIYREDARVRIKNRHADKGKFLYSLACIINKPGRIPFRDTAVYCFNEWLSENHWWDVEDKSQRLKIFHNIVETFGKRKIPKMCFPVWLGVASVILREECRHGLVSLAGLANLDVGETRRLIKGLFDMRKELVADKLALLGIQEALLIITVKLSSLGLSDLAGLCQYCPFYVGGGKEINSLEPNKNLITKVLLLLVEFCLNKDPDATRLLLCKMENLTCHYKRSWDETDDLMQWMVGPLLLRVLVSCVDEYVPYVTSILTQICIEDNRLIGQLSSELPSQLKDEFLGNTRVLSFFVEVCNKYGSNMIDSGFLTDAVNRFICQGHVVSACKLLLKYLEFYPNNLDLAEFCSAELPRLLDVLRGESQAYSELEEHIKKLTCWENAFRRKRSQNQMN</sequence>
<dbReference type="AlphaFoldDB" id="A0AAD7LJ88"/>
<reference evidence="1" key="1">
    <citation type="journal article" date="2023" name="Science">
        <title>Elucidation of the pathway for biosynthesis of saponin adjuvants from the soapbark tree.</title>
        <authorList>
            <person name="Reed J."/>
            <person name="Orme A."/>
            <person name="El-Demerdash A."/>
            <person name="Owen C."/>
            <person name="Martin L.B.B."/>
            <person name="Misra R.C."/>
            <person name="Kikuchi S."/>
            <person name="Rejzek M."/>
            <person name="Martin A.C."/>
            <person name="Harkess A."/>
            <person name="Leebens-Mack J."/>
            <person name="Louveau T."/>
            <person name="Stephenson M.J."/>
            <person name="Osbourn A."/>
        </authorList>
    </citation>
    <scope>NUCLEOTIDE SEQUENCE</scope>
    <source>
        <strain evidence="1">S10</strain>
    </source>
</reference>
<dbReference type="EMBL" id="JARAOO010000008">
    <property type="protein sequence ID" value="KAJ7958030.1"/>
    <property type="molecule type" value="Genomic_DNA"/>
</dbReference>
<protein>
    <submittedName>
        <fullName evidence="1">Uncharacterized protein</fullName>
    </submittedName>
</protein>
<dbReference type="KEGG" id="qsa:O6P43_018816"/>
<comment type="caution">
    <text evidence="1">The sequence shown here is derived from an EMBL/GenBank/DDBJ whole genome shotgun (WGS) entry which is preliminary data.</text>
</comment>
<proteinExistence type="predicted"/>
<dbReference type="Proteomes" id="UP001163823">
    <property type="component" value="Chromosome 8"/>
</dbReference>
<keyword evidence="2" id="KW-1185">Reference proteome</keyword>
<name>A0AAD7LJ88_QUISA</name>
<gene>
    <name evidence="1" type="ORF">O6P43_018816</name>
</gene>
<organism evidence="1 2">
    <name type="scientific">Quillaja saponaria</name>
    <name type="common">Soap bark tree</name>
    <dbReference type="NCBI Taxonomy" id="32244"/>
    <lineage>
        <taxon>Eukaryota</taxon>
        <taxon>Viridiplantae</taxon>
        <taxon>Streptophyta</taxon>
        <taxon>Embryophyta</taxon>
        <taxon>Tracheophyta</taxon>
        <taxon>Spermatophyta</taxon>
        <taxon>Magnoliopsida</taxon>
        <taxon>eudicotyledons</taxon>
        <taxon>Gunneridae</taxon>
        <taxon>Pentapetalae</taxon>
        <taxon>rosids</taxon>
        <taxon>fabids</taxon>
        <taxon>Fabales</taxon>
        <taxon>Quillajaceae</taxon>
        <taxon>Quillaja</taxon>
    </lineage>
</organism>